<dbReference type="InterPro" id="IPR055414">
    <property type="entry name" value="LRR_R13L4/SHOC2-like"/>
</dbReference>
<dbReference type="Pfam" id="PF00560">
    <property type="entry name" value="LRR_1"/>
    <property type="match status" value="1"/>
</dbReference>
<reference evidence="6" key="1">
    <citation type="journal article" date="2019" name="Gigascience">
        <title>De novo genome assembly of the endangered Acer yangbiense, a plant species with extremely small populations endemic to Yunnan Province, China.</title>
        <authorList>
            <person name="Yang J."/>
            <person name="Wariss H.M."/>
            <person name="Tao L."/>
            <person name="Zhang R."/>
            <person name="Yun Q."/>
            <person name="Hollingsworth P."/>
            <person name="Dao Z."/>
            <person name="Luo G."/>
            <person name="Guo H."/>
            <person name="Ma Y."/>
            <person name="Sun W."/>
        </authorList>
    </citation>
    <scope>NUCLEOTIDE SEQUENCE [LARGE SCALE GENOMIC DNA]</scope>
    <source>
        <strain evidence="6">cv. Malutang</strain>
    </source>
</reference>
<keyword evidence="6" id="KW-1185">Reference proteome</keyword>
<dbReference type="InterPro" id="IPR001611">
    <property type="entry name" value="Leu-rich_rpt"/>
</dbReference>
<feature type="domain" description="R13L1/DRL21-like LRR repeat region" evidence="4">
    <location>
        <begin position="191"/>
        <end position="314"/>
    </location>
</feature>
<evidence type="ECO:0000256" key="1">
    <source>
        <dbReference type="ARBA" id="ARBA00022614"/>
    </source>
</evidence>
<evidence type="ECO:0000313" key="6">
    <source>
        <dbReference type="Proteomes" id="UP000323000"/>
    </source>
</evidence>
<gene>
    <name evidence="5" type="ORF">EZV62_026687</name>
</gene>
<keyword evidence="1" id="KW-0433">Leucine-rich repeat</keyword>
<dbReference type="SMART" id="SM00369">
    <property type="entry name" value="LRR_TYP"/>
    <property type="match status" value="3"/>
</dbReference>
<dbReference type="PANTHER" id="PTHR47186">
    <property type="entry name" value="LEUCINE-RICH REPEAT-CONTAINING PROTEIN 57"/>
    <property type="match status" value="1"/>
</dbReference>
<dbReference type="Gene3D" id="3.80.10.10">
    <property type="entry name" value="Ribonuclease Inhibitor"/>
    <property type="match status" value="3"/>
</dbReference>
<accession>A0A5C7GRY9</accession>
<dbReference type="PANTHER" id="PTHR47186:SF3">
    <property type="entry name" value="OS09G0267800 PROTEIN"/>
    <property type="match status" value="1"/>
</dbReference>
<dbReference type="Proteomes" id="UP000323000">
    <property type="component" value="Chromosome 13"/>
</dbReference>
<dbReference type="InterPro" id="IPR056789">
    <property type="entry name" value="LRR_R13L1-DRL21"/>
</dbReference>
<protein>
    <submittedName>
        <fullName evidence="5">Uncharacterized protein</fullName>
    </submittedName>
</protein>
<dbReference type="InterPro" id="IPR003591">
    <property type="entry name" value="Leu-rich_rpt_typical-subtyp"/>
</dbReference>
<dbReference type="EMBL" id="VAHF01000013">
    <property type="protein sequence ID" value="TXG47393.1"/>
    <property type="molecule type" value="Genomic_DNA"/>
</dbReference>
<keyword evidence="2" id="KW-0677">Repeat</keyword>
<feature type="domain" description="Disease resistance R13L4/SHOC-2-like LRR" evidence="3">
    <location>
        <begin position="409"/>
        <end position="625"/>
    </location>
</feature>
<proteinExistence type="predicted"/>
<name>A0A5C7GRY9_9ROSI</name>
<evidence type="ECO:0000313" key="5">
    <source>
        <dbReference type="EMBL" id="TXG47393.1"/>
    </source>
</evidence>
<dbReference type="Pfam" id="PF25019">
    <property type="entry name" value="LRR_R13L1-DRL21"/>
    <property type="match status" value="1"/>
</dbReference>
<evidence type="ECO:0000259" key="3">
    <source>
        <dbReference type="Pfam" id="PF23598"/>
    </source>
</evidence>
<dbReference type="SUPFAM" id="SSF52058">
    <property type="entry name" value="L domain-like"/>
    <property type="match status" value="1"/>
</dbReference>
<dbReference type="Pfam" id="PF23598">
    <property type="entry name" value="LRR_14"/>
    <property type="match status" value="1"/>
</dbReference>
<evidence type="ECO:0000256" key="2">
    <source>
        <dbReference type="ARBA" id="ARBA00022737"/>
    </source>
</evidence>
<dbReference type="InterPro" id="IPR032675">
    <property type="entry name" value="LRR_dom_sf"/>
</dbReference>
<dbReference type="AlphaFoldDB" id="A0A5C7GRY9"/>
<dbReference type="OrthoDB" id="2973320at2759"/>
<organism evidence="5 6">
    <name type="scientific">Acer yangbiense</name>
    <dbReference type="NCBI Taxonomy" id="1000413"/>
    <lineage>
        <taxon>Eukaryota</taxon>
        <taxon>Viridiplantae</taxon>
        <taxon>Streptophyta</taxon>
        <taxon>Embryophyta</taxon>
        <taxon>Tracheophyta</taxon>
        <taxon>Spermatophyta</taxon>
        <taxon>Magnoliopsida</taxon>
        <taxon>eudicotyledons</taxon>
        <taxon>Gunneridae</taxon>
        <taxon>Pentapetalae</taxon>
        <taxon>rosids</taxon>
        <taxon>malvids</taxon>
        <taxon>Sapindales</taxon>
        <taxon>Sapindaceae</taxon>
        <taxon>Hippocastanoideae</taxon>
        <taxon>Acereae</taxon>
        <taxon>Acer</taxon>
    </lineage>
</organism>
<sequence>MHDLVHDLAQSIMEDECVVEHIESSTGISKRTFHYASINYRFGFTFPKVVYQVETLRTFLVHSRSDGDHTPSFDFSRLRYLRVLDARLMRERRLSSSISHLKHLRYLDLSQCNFEVLPESICSLYNLQTLNLNGCEYLQKLPKHTKRLKNLRHLYLDGCKKLSKMPPEIGQITCLKTITRFIVGKKRGCHLDELKGLNLGGTLSIEHLQRVENPQDANLVEKLNLRRLSLSWENDIDLQSQEDVEKVIEALKPHLNLKQLDISGYKGDQFPSWMRDITLNNVVYIEISNCDICSQLPPCLVLLPFLRTLHLSNMSRVMYIDDHFQGGGMTRGFPSLQSLKIENLPSLQRFSREDGRKLLPRQTSLIIENGRKLLPRLTSLIIENLPSLQRFSREDGRKLLPCLTSLIIVKCPKLTSLQHLPSVEQLTVSGCNEVVLGSISNLKNLISLELSNDNLNYLPEGTLLNLTSLKTLNISGFRKLKCLPTEIGSLSSLEKLDIKCCPELESFPEQGMEGLKSLKYLTLQSCRKFTSLTEGLQHLSCLESLSLNNCPELVALPDGMKYLTSLCHLKLSGSYDLEIASKWEVLPDVLRYVPALQSMSISFYENLKSLPRWLGDLTSLQSLTISYCPKLPSLPASIQGLTMLQDLIISGCPELKKRSEKEKGEDWYSDTHGPLSTYVGNAGTEQICSGWNVAPNGAPSSSKMKSHLHHLTGATCVAAVSTPAMAVSMSSPTTGPRRRRVLVRVLHRPNHNRRRVRLLRTLRLLPRPPHLGARPILVPILSLHHHQIVNLQVSFQYLLEVLLGKAKKEEKIDITQLTKLAPQFDVLNCFETFVGH</sequence>
<comment type="caution">
    <text evidence="5">The sequence shown here is derived from an EMBL/GenBank/DDBJ whole genome shotgun (WGS) entry which is preliminary data.</text>
</comment>
<dbReference type="SUPFAM" id="SSF52047">
    <property type="entry name" value="RNI-like"/>
    <property type="match status" value="1"/>
</dbReference>
<evidence type="ECO:0000259" key="4">
    <source>
        <dbReference type="Pfam" id="PF25019"/>
    </source>
</evidence>